<dbReference type="PANTHER" id="PTHR35279:SF1">
    <property type="entry name" value="ARABINANASE_LEVANSUCRASE_INVERTASE"/>
    <property type="match status" value="1"/>
</dbReference>
<protein>
    <submittedName>
        <fullName evidence="2">Beta-xylosidase</fullName>
    </submittedName>
</protein>
<proteinExistence type="predicted"/>
<dbReference type="AlphaFoldDB" id="A0A1P8WIS7"/>
<organism evidence="2 3">
    <name type="scientific">Fuerstiella marisgermanici</name>
    <dbReference type="NCBI Taxonomy" id="1891926"/>
    <lineage>
        <taxon>Bacteria</taxon>
        <taxon>Pseudomonadati</taxon>
        <taxon>Planctomycetota</taxon>
        <taxon>Planctomycetia</taxon>
        <taxon>Planctomycetales</taxon>
        <taxon>Planctomycetaceae</taxon>
        <taxon>Fuerstiella</taxon>
    </lineage>
</organism>
<dbReference type="PANTHER" id="PTHR35279">
    <property type="match status" value="1"/>
</dbReference>
<keyword evidence="1" id="KW-0732">Signal</keyword>
<dbReference type="RefSeq" id="WP_077025343.1">
    <property type="nucleotide sequence ID" value="NZ_CP017641.1"/>
</dbReference>
<dbReference type="KEGG" id="fmr:Fuma_03583"/>
<dbReference type="SUPFAM" id="SSF75005">
    <property type="entry name" value="Arabinanase/levansucrase/invertase"/>
    <property type="match status" value="1"/>
</dbReference>
<name>A0A1P8WIS7_9PLAN</name>
<accession>A0A1P8WIS7</accession>
<reference evidence="2 3" key="1">
    <citation type="journal article" date="2016" name="Front. Microbiol.">
        <title>Fuerstia marisgermanicae gen. nov., sp. nov., an Unusual Member of the Phylum Planctomycetes from the German Wadden Sea.</title>
        <authorList>
            <person name="Kohn T."/>
            <person name="Heuer A."/>
            <person name="Jogler M."/>
            <person name="Vollmers J."/>
            <person name="Boedeker C."/>
            <person name="Bunk B."/>
            <person name="Rast P."/>
            <person name="Borchert D."/>
            <person name="Glockner I."/>
            <person name="Freese H.M."/>
            <person name="Klenk H.P."/>
            <person name="Overmann J."/>
            <person name="Kaster A.K."/>
            <person name="Rohde M."/>
            <person name="Wiegand S."/>
            <person name="Jogler C."/>
        </authorList>
    </citation>
    <scope>NUCLEOTIDE SEQUENCE [LARGE SCALE GENOMIC DNA]</scope>
    <source>
        <strain evidence="2 3">NH11</strain>
    </source>
</reference>
<keyword evidence="3" id="KW-1185">Reference proteome</keyword>
<dbReference type="EMBL" id="CP017641">
    <property type="protein sequence ID" value="APZ93965.1"/>
    <property type="molecule type" value="Genomic_DNA"/>
</dbReference>
<evidence type="ECO:0000313" key="2">
    <source>
        <dbReference type="EMBL" id="APZ93965.1"/>
    </source>
</evidence>
<evidence type="ECO:0000256" key="1">
    <source>
        <dbReference type="SAM" id="SignalP"/>
    </source>
</evidence>
<dbReference type="InterPro" id="IPR023296">
    <property type="entry name" value="Glyco_hydro_beta-prop_sf"/>
</dbReference>
<dbReference type="OrthoDB" id="9759709at2"/>
<gene>
    <name evidence="2" type="ORF">Fuma_03583</name>
</gene>
<dbReference type="STRING" id="1891926.Fuma_03583"/>
<feature type="chain" id="PRO_5012953041" evidence="1">
    <location>
        <begin position="24"/>
        <end position="302"/>
    </location>
</feature>
<dbReference type="Proteomes" id="UP000187735">
    <property type="component" value="Chromosome"/>
</dbReference>
<dbReference type="Gene3D" id="2.115.10.20">
    <property type="entry name" value="Glycosyl hydrolase domain, family 43"/>
    <property type="match status" value="2"/>
</dbReference>
<feature type="signal peptide" evidence="1">
    <location>
        <begin position="1"/>
        <end position="23"/>
    </location>
</feature>
<sequence length="302" mass="35059" precursor="true">MTSFRVITLLAFALCCLPSFVFGQNLPVEFREFEAYEDNPVFKSAPGEWDALIRERGWILKDGDQYRMWYTGYNPDQKPLTMKLGYATSLDGIHWTRHSENPIYDDFWIEDMMVVKRQDTFYMFAEGQRDQPHLLTSEDGIRWTRQGGLDVRLTSGRKIPAGPYGTPTAWFENGTWYLFYERRDAGIWLATSTDMQVWTNVSDDPLIVPGPEKYDRLMIAMNQIVKHNDRYFAVMHGTGTATKPRDWCTWFAVSDDLKHWEKCVGGPVLPIAENKSSGVLVHDGQRFRLYTMHAKVDLHYAK</sequence>
<evidence type="ECO:0000313" key="3">
    <source>
        <dbReference type="Proteomes" id="UP000187735"/>
    </source>
</evidence>